<feature type="domain" description="KRAB" evidence="1">
    <location>
        <begin position="69"/>
        <end position="140"/>
    </location>
</feature>
<dbReference type="KEGG" id="dord:106001476"/>
<dbReference type="Gene3D" id="6.10.140.140">
    <property type="match status" value="1"/>
</dbReference>
<dbReference type="SUPFAM" id="SSF109640">
    <property type="entry name" value="KRAB domain (Kruppel-associated box)"/>
    <property type="match status" value="1"/>
</dbReference>
<dbReference type="GO" id="GO:0006355">
    <property type="term" value="P:regulation of DNA-templated transcription"/>
    <property type="evidence" value="ECO:0007669"/>
    <property type="project" value="InterPro"/>
</dbReference>
<dbReference type="InParanoid" id="A0A1S3GVM8"/>
<dbReference type="RefSeq" id="XP_012892022.1">
    <property type="nucleotide sequence ID" value="XM_013036568.1"/>
</dbReference>
<protein>
    <submittedName>
        <fullName evidence="3">Zinc finger protein 717-like</fullName>
    </submittedName>
</protein>
<dbReference type="SMART" id="SM00349">
    <property type="entry name" value="KRAB"/>
    <property type="match status" value="1"/>
</dbReference>
<dbReference type="InterPro" id="IPR036051">
    <property type="entry name" value="KRAB_dom_sf"/>
</dbReference>
<accession>A0A1S3GVM8</accession>
<dbReference type="Proteomes" id="UP000081671">
    <property type="component" value="Unplaced"/>
</dbReference>
<evidence type="ECO:0000313" key="2">
    <source>
        <dbReference type="Proteomes" id="UP000081671"/>
    </source>
</evidence>
<reference evidence="3" key="1">
    <citation type="submission" date="2025-08" db="UniProtKB">
        <authorList>
            <consortium name="RefSeq"/>
        </authorList>
    </citation>
    <scope>IDENTIFICATION</scope>
    <source>
        <tissue evidence="3">Kidney</tissue>
    </source>
</reference>
<feature type="non-terminal residue" evidence="3">
    <location>
        <position position="253"/>
    </location>
</feature>
<sequence length="253" mass="29356">MAKVLHMTVQEMDKIEKQIQLQEHAPESDKDGFCTQWSIRSNNPLKEYQDEQNSNCHSKKIEREEKKLVSFDDVAVDFSWEEWQDLDHAQRTLHRDVMLETYSNLLSLGHCVPKPKLIAKLEQGAEPWIREASDKNLTDVQEKEYRTKTCQKSPYDCLSEVGVMNTNTGEKNVKLVTTFNLRSKPKSELIRNNRNSLGIKTEEFMQCQNMLLHGEPDGMCATYSPGVSPVVKESNQYRHSFTRKTHLTVHQRT</sequence>
<dbReference type="OrthoDB" id="427030at2759"/>
<dbReference type="InterPro" id="IPR001909">
    <property type="entry name" value="KRAB"/>
</dbReference>
<dbReference type="PROSITE" id="PS50805">
    <property type="entry name" value="KRAB"/>
    <property type="match status" value="1"/>
</dbReference>
<dbReference type="GeneID" id="106001476"/>
<dbReference type="Pfam" id="PF01352">
    <property type="entry name" value="KRAB"/>
    <property type="match status" value="1"/>
</dbReference>
<evidence type="ECO:0000313" key="3">
    <source>
        <dbReference type="RefSeq" id="XP_012892022.1"/>
    </source>
</evidence>
<dbReference type="AlphaFoldDB" id="A0A1S3GVM8"/>
<name>A0A1S3GVM8_DIPOR</name>
<dbReference type="CDD" id="cd07765">
    <property type="entry name" value="KRAB_A-box"/>
    <property type="match status" value="1"/>
</dbReference>
<gene>
    <name evidence="3" type="primary">LOC106001476</name>
</gene>
<dbReference type="PANTHER" id="PTHR23232:SF163">
    <property type="entry name" value="ZINC FINGER PROTEIN 589"/>
    <property type="match status" value="1"/>
</dbReference>
<dbReference type="PANTHER" id="PTHR23232">
    <property type="entry name" value="KRAB DOMAIN C2H2 ZINC FINGER"/>
    <property type="match status" value="1"/>
</dbReference>
<dbReference type="InterPro" id="IPR050169">
    <property type="entry name" value="Krueppel_C2H2_ZnF"/>
</dbReference>
<keyword evidence="2" id="KW-1185">Reference proteome</keyword>
<evidence type="ECO:0000259" key="1">
    <source>
        <dbReference type="PROSITE" id="PS50805"/>
    </source>
</evidence>
<proteinExistence type="predicted"/>
<organism evidence="2 3">
    <name type="scientific">Dipodomys ordii</name>
    <name type="common">Ord's kangaroo rat</name>
    <dbReference type="NCBI Taxonomy" id="10020"/>
    <lineage>
        <taxon>Eukaryota</taxon>
        <taxon>Metazoa</taxon>
        <taxon>Chordata</taxon>
        <taxon>Craniata</taxon>
        <taxon>Vertebrata</taxon>
        <taxon>Euteleostomi</taxon>
        <taxon>Mammalia</taxon>
        <taxon>Eutheria</taxon>
        <taxon>Euarchontoglires</taxon>
        <taxon>Glires</taxon>
        <taxon>Rodentia</taxon>
        <taxon>Castorimorpha</taxon>
        <taxon>Heteromyidae</taxon>
        <taxon>Dipodomyinae</taxon>
        <taxon>Dipodomys</taxon>
    </lineage>
</organism>